<protein>
    <submittedName>
        <fullName evidence="6 7">Dehydrogenase</fullName>
    </submittedName>
</protein>
<dbReference type="SUPFAM" id="SSF51735">
    <property type="entry name" value="NAD(P)-binding Rossmann-fold domains"/>
    <property type="match status" value="1"/>
</dbReference>
<keyword evidence="3" id="KW-0520">NAD</keyword>
<gene>
    <name evidence="6" type="ORF">BCL57_002268</name>
    <name evidence="7" type="ORF">SAMN04489721_1904</name>
</gene>
<dbReference type="SUPFAM" id="SSF55347">
    <property type="entry name" value="Glyceraldehyde-3-phosphate dehydrogenase-like, C-terminal domain"/>
    <property type="match status" value="1"/>
</dbReference>
<feature type="domain" description="Gfo/Idh/MocA-like oxidoreductase N-terminal" evidence="4">
    <location>
        <begin position="11"/>
        <end position="118"/>
    </location>
</feature>
<dbReference type="InterPro" id="IPR000683">
    <property type="entry name" value="Gfo/Idh/MocA-like_OxRdtase_N"/>
</dbReference>
<comment type="similarity">
    <text evidence="1">Belongs to the Gfo/Idh/MocA family.</text>
</comment>
<dbReference type="PANTHER" id="PTHR22604:SF105">
    <property type="entry name" value="TRANS-1,2-DIHYDROBENZENE-1,2-DIOL DEHYDROGENASE"/>
    <property type="match status" value="1"/>
</dbReference>
<dbReference type="GO" id="GO:0000166">
    <property type="term" value="F:nucleotide binding"/>
    <property type="evidence" value="ECO:0007669"/>
    <property type="project" value="InterPro"/>
</dbReference>
<dbReference type="GO" id="GO:0016491">
    <property type="term" value="F:oxidoreductase activity"/>
    <property type="evidence" value="ECO:0007669"/>
    <property type="project" value="UniProtKB-KW"/>
</dbReference>
<dbReference type="OrthoDB" id="9815825at2"/>
<dbReference type="PANTHER" id="PTHR22604">
    <property type="entry name" value="OXIDOREDUCTASES"/>
    <property type="match status" value="1"/>
</dbReference>
<sequence>MTDRLRWGILAPGGIAHVFTNDLLLNGFDVRAAGSRSLDTAQAFADEFGIPTAYGGYDRLLADPDIDAVYIATPHPFHAAVALLAIEAGKHVLVEKPFALNQAQARAVADAARERGVLALEAMWTRYLPHMVRIREIVAAGTLGDVRSLVADHTQKLSDDPAHRLNALALGGGALLDLGIYPISFAWDLFGAPTTIQSTAVFRSTGADAGIAVQLGYDSGRIASTYSASDTAGSNRAVILGTQARIEIDAIWYAPTTFRVVAPDGSVLEEFRSEVTGRGMHFQAEAFERLVAEGRLDGGDILSAEESVEIMGTLDRIRAEIGLRYPGED</sequence>
<dbReference type="AlphaFoldDB" id="A0A1H1V2E2"/>
<keyword evidence="2" id="KW-0560">Oxidoreductase</keyword>
<organism evidence="7 8">
    <name type="scientific">Agromyces flavus</name>
    <dbReference type="NCBI Taxonomy" id="589382"/>
    <lineage>
        <taxon>Bacteria</taxon>
        <taxon>Bacillati</taxon>
        <taxon>Actinomycetota</taxon>
        <taxon>Actinomycetes</taxon>
        <taxon>Micrococcales</taxon>
        <taxon>Microbacteriaceae</taxon>
        <taxon>Agromyces</taxon>
    </lineage>
</organism>
<evidence type="ECO:0000259" key="4">
    <source>
        <dbReference type="Pfam" id="PF01408"/>
    </source>
</evidence>
<reference evidence="8" key="2">
    <citation type="submission" date="2016-10" db="EMBL/GenBank/DDBJ databases">
        <authorList>
            <person name="Varghese N."/>
            <person name="Submissions S."/>
        </authorList>
    </citation>
    <scope>NUCLEOTIDE SEQUENCE [LARGE SCALE GENOMIC DNA]</scope>
    <source>
        <strain evidence="8">CPCC 202695</strain>
    </source>
</reference>
<dbReference type="STRING" id="589382.SAMN04489721_1904"/>
<feature type="domain" description="GFO/IDH/MocA-like oxidoreductase" evidence="5">
    <location>
        <begin position="132"/>
        <end position="247"/>
    </location>
</feature>
<evidence type="ECO:0000256" key="3">
    <source>
        <dbReference type="ARBA" id="ARBA00023027"/>
    </source>
</evidence>
<evidence type="ECO:0000313" key="8">
    <source>
        <dbReference type="Proteomes" id="UP000199482"/>
    </source>
</evidence>
<keyword evidence="9" id="KW-1185">Reference proteome</keyword>
<dbReference type="Pfam" id="PF01408">
    <property type="entry name" value="GFO_IDH_MocA"/>
    <property type="match status" value="1"/>
</dbReference>
<dbReference type="RefSeq" id="WP_092671454.1">
    <property type="nucleotide sequence ID" value="NZ_BMDN01000004.1"/>
</dbReference>
<proteinExistence type="inferred from homology"/>
<dbReference type="Gene3D" id="3.40.50.720">
    <property type="entry name" value="NAD(P)-binding Rossmann-like Domain"/>
    <property type="match status" value="1"/>
</dbReference>
<evidence type="ECO:0000313" key="7">
    <source>
        <dbReference type="EMBL" id="SDS78546.1"/>
    </source>
</evidence>
<evidence type="ECO:0000313" key="9">
    <source>
        <dbReference type="Proteomes" id="UP000893823"/>
    </source>
</evidence>
<dbReference type="EMBL" id="SODL02000004">
    <property type="protein sequence ID" value="MCP2368095.1"/>
    <property type="molecule type" value="Genomic_DNA"/>
</dbReference>
<dbReference type="Proteomes" id="UP000893823">
    <property type="component" value="Unassembled WGS sequence"/>
</dbReference>
<dbReference type="EMBL" id="LT629755">
    <property type="protein sequence ID" value="SDS78546.1"/>
    <property type="molecule type" value="Genomic_DNA"/>
</dbReference>
<dbReference type="Gene3D" id="3.30.360.10">
    <property type="entry name" value="Dihydrodipicolinate Reductase, domain 2"/>
    <property type="match status" value="1"/>
</dbReference>
<reference evidence="7" key="1">
    <citation type="submission" date="2016-10" db="EMBL/GenBank/DDBJ databases">
        <authorList>
            <person name="de Groot N.N."/>
        </authorList>
    </citation>
    <scope>NUCLEOTIDE SEQUENCE [LARGE SCALE GENOMIC DNA]</scope>
    <source>
        <strain evidence="7">CPCC 202695</strain>
    </source>
</reference>
<reference evidence="6" key="3">
    <citation type="submission" date="2022-06" db="EMBL/GenBank/DDBJ databases">
        <title>Genomic Encyclopedia of Type Strains, Phase III (KMG-III): the genomes of soil and plant-associated and newly described type strains.</title>
        <authorList>
            <person name="Whitman W."/>
        </authorList>
    </citation>
    <scope>NUCLEOTIDE SEQUENCE</scope>
    <source>
        <strain evidence="6">CPCC 202695</strain>
    </source>
</reference>
<dbReference type="Pfam" id="PF22725">
    <property type="entry name" value="GFO_IDH_MocA_C3"/>
    <property type="match status" value="1"/>
</dbReference>
<accession>A0A1H1V2E2</accession>
<evidence type="ECO:0000256" key="1">
    <source>
        <dbReference type="ARBA" id="ARBA00010928"/>
    </source>
</evidence>
<evidence type="ECO:0000259" key="5">
    <source>
        <dbReference type="Pfam" id="PF22725"/>
    </source>
</evidence>
<dbReference type="Proteomes" id="UP000199482">
    <property type="component" value="Chromosome I"/>
</dbReference>
<name>A0A1H1V2E2_9MICO</name>
<dbReference type="InterPro" id="IPR050984">
    <property type="entry name" value="Gfo/Idh/MocA_domain"/>
</dbReference>
<evidence type="ECO:0000313" key="6">
    <source>
        <dbReference type="EMBL" id="MCP2368095.1"/>
    </source>
</evidence>
<dbReference type="InterPro" id="IPR055170">
    <property type="entry name" value="GFO_IDH_MocA-like_dom"/>
</dbReference>
<evidence type="ECO:0000256" key="2">
    <source>
        <dbReference type="ARBA" id="ARBA00023002"/>
    </source>
</evidence>
<dbReference type="InterPro" id="IPR036291">
    <property type="entry name" value="NAD(P)-bd_dom_sf"/>
</dbReference>